<dbReference type="GO" id="GO:0008686">
    <property type="term" value="F:3,4-dihydroxy-2-butanone-4-phosphate synthase activity"/>
    <property type="evidence" value="ECO:0007669"/>
    <property type="project" value="InterPro"/>
</dbReference>
<evidence type="ECO:0000256" key="2">
    <source>
        <dbReference type="ARBA" id="ARBA00005520"/>
    </source>
</evidence>
<dbReference type="PIRSF" id="PIRSF001259">
    <property type="entry name" value="RibA"/>
    <property type="match status" value="1"/>
</dbReference>
<organism evidence="12 13">
    <name type="scientific">Ferroglobus placidus (strain DSM 10642 / AEDII12DO)</name>
    <dbReference type="NCBI Taxonomy" id="589924"/>
    <lineage>
        <taxon>Archaea</taxon>
        <taxon>Methanobacteriati</taxon>
        <taxon>Methanobacteriota</taxon>
        <taxon>Archaeoglobi</taxon>
        <taxon>Archaeoglobales</taxon>
        <taxon>Archaeoglobaceae</taxon>
        <taxon>Ferroglobus</taxon>
    </lineage>
</organism>
<dbReference type="PANTHER" id="PTHR21327:SF18">
    <property type="entry name" value="3,4-DIHYDROXY-2-BUTANONE 4-PHOSPHATE SYNTHASE"/>
    <property type="match status" value="1"/>
</dbReference>
<evidence type="ECO:0000256" key="3">
    <source>
        <dbReference type="ARBA" id="ARBA00022619"/>
    </source>
</evidence>
<keyword evidence="7 10" id="KW-0862">Zinc</keyword>
<evidence type="ECO:0000256" key="7">
    <source>
        <dbReference type="ARBA" id="ARBA00022833"/>
    </source>
</evidence>
<dbReference type="PaxDb" id="589924-Ferp_1619"/>
<feature type="binding site" evidence="10">
    <location>
        <position position="302"/>
    </location>
    <ligand>
        <name>GTP</name>
        <dbReference type="ChEBI" id="CHEBI:37565"/>
    </ligand>
</feature>
<dbReference type="InterPro" id="IPR000926">
    <property type="entry name" value="RibA"/>
</dbReference>
<comment type="catalytic activity">
    <reaction evidence="9 10">
        <text>GTP + 4 H2O = 2,5-diamino-6-hydroxy-4-(5-phosphoribosylamino)-pyrimidine + formate + 2 phosphate + 3 H(+)</text>
        <dbReference type="Rhea" id="RHEA:23704"/>
        <dbReference type="ChEBI" id="CHEBI:15377"/>
        <dbReference type="ChEBI" id="CHEBI:15378"/>
        <dbReference type="ChEBI" id="CHEBI:15740"/>
        <dbReference type="ChEBI" id="CHEBI:37565"/>
        <dbReference type="ChEBI" id="CHEBI:43474"/>
        <dbReference type="ChEBI" id="CHEBI:58614"/>
        <dbReference type="EC" id="3.5.4.25"/>
    </reaction>
</comment>
<evidence type="ECO:0000313" key="12">
    <source>
        <dbReference type="EMBL" id="ADC65768.1"/>
    </source>
</evidence>
<evidence type="ECO:0000259" key="11">
    <source>
        <dbReference type="Pfam" id="PF00925"/>
    </source>
</evidence>
<keyword evidence="5 10" id="KW-0547">Nucleotide-binding</keyword>
<comment type="similarity">
    <text evidence="10">Belongs to the GTP cyclohydrolase II family.</text>
</comment>
<feature type="active site" description="Proton acceptor" evidence="10">
    <location>
        <position position="314"/>
    </location>
</feature>
<reference evidence="12 13" key="2">
    <citation type="journal article" date="2011" name="Stand. Genomic Sci.">
        <title>Complete genome sequence of Ferroglobus placidus AEDII12DO.</title>
        <authorList>
            <person name="Anderson I."/>
            <person name="Risso C."/>
            <person name="Holmes D."/>
            <person name="Lucas S."/>
            <person name="Copeland A."/>
            <person name="Lapidus A."/>
            <person name="Cheng J.F."/>
            <person name="Bruce D."/>
            <person name="Goodwin L."/>
            <person name="Pitluck S."/>
            <person name="Saunders E."/>
            <person name="Brettin T."/>
            <person name="Detter J.C."/>
            <person name="Han C."/>
            <person name="Tapia R."/>
            <person name="Larimer F."/>
            <person name="Land M."/>
            <person name="Hauser L."/>
            <person name="Woyke T."/>
            <person name="Lovley D."/>
            <person name="Kyrpides N."/>
            <person name="Ivanova N."/>
        </authorList>
    </citation>
    <scope>NUCLEOTIDE SEQUENCE [LARGE SCALE GENOMIC DNA]</scope>
    <source>
        <strain evidence="13">DSM 10642 / AEDII12DO</strain>
    </source>
</reference>
<feature type="binding site" evidence="10">
    <location>
        <begin position="280"/>
        <end position="282"/>
    </location>
    <ligand>
        <name>GTP</name>
        <dbReference type="ChEBI" id="CHEBI:37565"/>
    </ligand>
</feature>
<dbReference type="NCBIfam" id="TIGR00505">
    <property type="entry name" value="ribA"/>
    <property type="match status" value="1"/>
</dbReference>
<keyword evidence="13" id="KW-1185">Reference proteome</keyword>
<dbReference type="UniPathway" id="UPA00275">
    <property type="reaction ID" value="UER00400"/>
</dbReference>
<dbReference type="InterPro" id="IPR036144">
    <property type="entry name" value="RibA-like_sf"/>
</dbReference>
<gene>
    <name evidence="10" type="primary">ribA</name>
    <name evidence="12" type="ordered locus">Ferp_1619</name>
</gene>
<feature type="binding site" evidence="10">
    <location>
        <position position="257"/>
    </location>
    <ligand>
        <name>GTP</name>
        <dbReference type="ChEBI" id="CHEBI:37565"/>
    </ligand>
</feature>
<comment type="function">
    <text evidence="10">Catalyzes the conversion of GTP to 2,5-diamino-6-ribosylamino-4(3H)-pyrimidinone 5'-phosphate (DARP), formate and pyrophosphate.</text>
</comment>
<dbReference type="CDD" id="cd00641">
    <property type="entry name" value="GTP_cyclohydro2"/>
    <property type="match status" value="1"/>
</dbReference>
<keyword evidence="8 10" id="KW-0342">GTP-binding</keyword>
<dbReference type="EC" id="3.5.4.25" evidence="10"/>
<evidence type="ECO:0000256" key="4">
    <source>
        <dbReference type="ARBA" id="ARBA00022723"/>
    </source>
</evidence>
<dbReference type="GO" id="GO:0005829">
    <property type="term" value="C:cytosol"/>
    <property type="evidence" value="ECO:0007669"/>
    <property type="project" value="TreeGrafter"/>
</dbReference>
<evidence type="ECO:0000256" key="6">
    <source>
        <dbReference type="ARBA" id="ARBA00022801"/>
    </source>
</evidence>
<feature type="active site" description="Nucleophile" evidence="10">
    <location>
        <position position="316"/>
    </location>
</feature>
<dbReference type="HOGENOM" id="CLU_020273_1_2_2"/>
<dbReference type="Proteomes" id="UP000002613">
    <property type="component" value="Chromosome"/>
</dbReference>
<evidence type="ECO:0000256" key="1">
    <source>
        <dbReference type="ARBA" id="ARBA00004853"/>
    </source>
</evidence>
<comment type="similarity">
    <text evidence="2">In the N-terminal section; belongs to the DHBP synthase family.</text>
</comment>
<dbReference type="SUPFAM" id="SSF142695">
    <property type="entry name" value="RibA-like"/>
    <property type="match status" value="1"/>
</dbReference>
<dbReference type="Pfam" id="PF00926">
    <property type="entry name" value="DHBP_synthase"/>
    <property type="match status" value="1"/>
</dbReference>
<feature type="binding site" evidence="10">
    <location>
        <position position="337"/>
    </location>
    <ligand>
        <name>GTP</name>
        <dbReference type="ChEBI" id="CHEBI:37565"/>
    </ligand>
</feature>
<dbReference type="EMBL" id="CP001899">
    <property type="protein sequence ID" value="ADC65768.1"/>
    <property type="molecule type" value="Genomic_DNA"/>
</dbReference>
<dbReference type="Gene3D" id="3.40.50.10990">
    <property type="entry name" value="GTP cyclohydrolase II"/>
    <property type="match status" value="1"/>
</dbReference>
<feature type="binding site" evidence="10">
    <location>
        <position position="252"/>
    </location>
    <ligand>
        <name>Zn(2+)</name>
        <dbReference type="ChEBI" id="CHEBI:29105"/>
        <note>catalytic</note>
    </ligand>
</feature>
<evidence type="ECO:0000256" key="8">
    <source>
        <dbReference type="ARBA" id="ARBA00023134"/>
    </source>
</evidence>
<proteinExistence type="inferred from homology"/>
<name>D3RZ55_FERPA</name>
<feature type="binding site" evidence="10">
    <location>
        <position position="342"/>
    </location>
    <ligand>
        <name>GTP</name>
        <dbReference type="ChEBI" id="CHEBI:37565"/>
    </ligand>
</feature>
<sequence>MINIFEKNLKNYIPHLGVNDMGYVIYKDDRAAICFPAEEIDREKINVLMKNGDEIRIAMPWKIIESLGLNSFKFEGKNLISVDFNGDLTASGRLRAIRKILSGDVYDAKFPGKIFIEEVKENGVLERPGFGEAAIDVAKMKGYSPISVYAFLLNQEGEFADKSYALKFAEENNFEAFSMEELISKRLREEKAVKRVVETRLPTKFYGEFKAIGYETPIGEVVALVRGENLEECVVRIHSECLTGDVFHSLRCDCGEQLEKALKKIDSENKGVLIYMKGHEGRGIGLINKLMAYKLQDEGKDTVEANLELGFPPDMRSYGIAAQILLDLGVKKVRLMTNNPEKIEELKSYGFEVVREPIEIEPSEENLRYLKAKREKLGHFLCIND</sequence>
<evidence type="ECO:0000256" key="5">
    <source>
        <dbReference type="ARBA" id="ARBA00022741"/>
    </source>
</evidence>
<dbReference type="NCBIfam" id="NF001591">
    <property type="entry name" value="PRK00393.1"/>
    <property type="match status" value="1"/>
</dbReference>
<dbReference type="eggNOG" id="arCOG01321">
    <property type="taxonomic scope" value="Archaea"/>
</dbReference>
<comment type="pathway">
    <text evidence="1 10">Cofactor biosynthesis; riboflavin biosynthesis; 5-amino-6-(D-ribitylamino)uracil from GTP: step 1/4.</text>
</comment>
<feature type="domain" description="GTP cyclohydrolase II" evidence="11">
    <location>
        <begin position="195"/>
        <end position="355"/>
    </location>
</feature>
<dbReference type="HAMAP" id="MF_00179">
    <property type="entry name" value="RibA"/>
    <property type="match status" value="1"/>
</dbReference>
<comment type="cofactor">
    <cofactor evidence="10">
        <name>Zn(2+)</name>
        <dbReference type="ChEBI" id="CHEBI:29105"/>
    </cofactor>
    <text evidence="10">Binds 1 zinc ion per subunit.</text>
</comment>
<protein>
    <recommendedName>
        <fullName evidence="10">GTP cyclohydrolase-2</fullName>
        <ecNumber evidence="10">3.5.4.25</ecNumber>
    </recommendedName>
    <alternativeName>
        <fullName evidence="10">GTP cyclohydrolase II</fullName>
    </alternativeName>
</protein>
<dbReference type="GO" id="GO:0008270">
    <property type="term" value="F:zinc ion binding"/>
    <property type="evidence" value="ECO:0007669"/>
    <property type="project" value="UniProtKB-UniRule"/>
</dbReference>
<evidence type="ECO:0000313" key="13">
    <source>
        <dbReference type="Proteomes" id="UP000002613"/>
    </source>
</evidence>
<keyword evidence="3 10" id="KW-0686">Riboflavin biosynthesis</keyword>
<dbReference type="FunFam" id="3.40.50.10990:FF:000001">
    <property type="entry name" value="Riboflavin biosynthesis protein RibBA"/>
    <property type="match status" value="1"/>
</dbReference>
<dbReference type="AlphaFoldDB" id="D3RZ55"/>
<dbReference type="SUPFAM" id="SSF55821">
    <property type="entry name" value="YrdC/RibB"/>
    <property type="match status" value="1"/>
</dbReference>
<dbReference type="STRING" id="589924.Ferp_1619"/>
<accession>D3RZ55</accession>
<feature type="binding site" evidence="10">
    <location>
        <begin position="236"/>
        <end position="240"/>
    </location>
    <ligand>
        <name>GTP</name>
        <dbReference type="ChEBI" id="CHEBI:37565"/>
    </ligand>
</feature>
<dbReference type="InterPro" id="IPR000422">
    <property type="entry name" value="DHBP_synthase_RibB"/>
</dbReference>
<dbReference type="Gene3D" id="3.90.870.10">
    <property type="entry name" value="DHBP synthase"/>
    <property type="match status" value="1"/>
</dbReference>
<dbReference type="Pfam" id="PF00925">
    <property type="entry name" value="GTP_cyclohydro2"/>
    <property type="match status" value="1"/>
</dbReference>
<dbReference type="GO" id="GO:0005525">
    <property type="term" value="F:GTP binding"/>
    <property type="evidence" value="ECO:0007669"/>
    <property type="project" value="UniProtKB-KW"/>
</dbReference>
<dbReference type="PANTHER" id="PTHR21327">
    <property type="entry name" value="GTP CYCLOHYDROLASE II-RELATED"/>
    <property type="match status" value="1"/>
</dbReference>
<reference evidence="13" key="1">
    <citation type="submission" date="2010-02" db="EMBL/GenBank/DDBJ databases">
        <title>Complete sequence of Ferroglobus placidus DSM 10642.</title>
        <authorList>
            <consortium name="US DOE Joint Genome Institute"/>
            <person name="Lucas S."/>
            <person name="Copeland A."/>
            <person name="Lapidus A."/>
            <person name="Cheng J.-F."/>
            <person name="Bruce D."/>
            <person name="Goodwin L."/>
            <person name="Pitluck S."/>
            <person name="Saunders E."/>
            <person name="Brettin T."/>
            <person name="Detter J.C."/>
            <person name="Han C."/>
            <person name="Tapia R."/>
            <person name="Larimer F."/>
            <person name="Land M."/>
            <person name="Hauser L."/>
            <person name="Kyrpides N."/>
            <person name="Ivanova N."/>
            <person name="Holmes D."/>
            <person name="Lovley D."/>
            <person name="Kyrpides N."/>
            <person name="Anderson I.J."/>
            <person name="Woyke T."/>
        </authorList>
    </citation>
    <scope>NUCLEOTIDE SEQUENCE [LARGE SCALE GENOMIC DNA]</scope>
    <source>
        <strain evidence="13">DSM 10642 / AEDII12DO</strain>
    </source>
</reference>
<keyword evidence="6 10" id="KW-0378">Hydrolase</keyword>
<feature type="binding site" evidence="10">
    <location>
        <position position="254"/>
    </location>
    <ligand>
        <name>Zn(2+)</name>
        <dbReference type="ChEBI" id="CHEBI:29105"/>
        <note>catalytic</note>
    </ligand>
</feature>
<dbReference type="InterPro" id="IPR017945">
    <property type="entry name" value="DHBP_synth_RibB-like_a/b_dom"/>
</dbReference>
<dbReference type="GO" id="GO:0009231">
    <property type="term" value="P:riboflavin biosynthetic process"/>
    <property type="evidence" value="ECO:0007669"/>
    <property type="project" value="UniProtKB-UniRule"/>
</dbReference>
<feature type="binding site" evidence="10">
    <location>
        <position position="241"/>
    </location>
    <ligand>
        <name>Zn(2+)</name>
        <dbReference type="ChEBI" id="CHEBI:29105"/>
        <note>catalytic</note>
    </ligand>
</feature>
<keyword evidence="4 10" id="KW-0479">Metal-binding</keyword>
<evidence type="ECO:0000256" key="10">
    <source>
        <dbReference type="HAMAP-Rule" id="MF_00179"/>
    </source>
</evidence>
<dbReference type="InterPro" id="IPR032677">
    <property type="entry name" value="GTP_cyclohydro_II"/>
</dbReference>
<dbReference type="GO" id="GO:0003935">
    <property type="term" value="F:GTP cyclohydrolase II activity"/>
    <property type="evidence" value="ECO:0007669"/>
    <property type="project" value="UniProtKB-UniRule"/>
</dbReference>
<dbReference type="KEGG" id="fpl:Ferp_1619"/>
<evidence type="ECO:0000256" key="9">
    <source>
        <dbReference type="ARBA" id="ARBA00049295"/>
    </source>
</evidence>